<reference evidence="5 6" key="1">
    <citation type="submission" date="2014-05" db="EMBL/GenBank/DDBJ databases">
        <title>Draft genome sequence of a rare smut relative, Tilletiaria anomala UBC 951.</title>
        <authorList>
            <consortium name="DOE Joint Genome Institute"/>
            <person name="Toome M."/>
            <person name="Kuo A."/>
            <person name="Henrissat B."/>
            <person name="Lipzen A."/>
            <person name="Tritt A."/>
            <person name="Yoshinaga Y."/>
            <person name="Zane M."/>
            <person name="Barry K."/>
            <person name="Grigoriev I.V."/>
            <person name="Spatafora J.W."/>
            <person name="Aimea M.C."/>
        </authorList>
    </citation>
    <scope>NUCLEOTIDE SEQUENCE [LARGE SCALE GENOMIC DNA]</scope>
    <source>
        <strain evidence="5 6">UBC 951</strain>
    </source>
</reference>
<gene>
    <name evidence="5" type="ORF">K437DRAFT_236592</name>
</gene>
<evidence type="ECO:0000256" key="1">
    <source>
        <dbReference type="ARBA" id="ARBA00008777"/>
    </source>
</evidence>
<dbReference type="PROSITE" id="PS01167">
    <property type="entry name" value="RIBOSOMAL_L17"/>
    <property type="match status" value="1"/>
</dbReference>
<dbReference type="Pfam" id="PF01196">
    <property type="entry name" value="Ribosomal_L17"/>
    <property type="match status" value="1"/>
</dbReference>
<evidence type="ECO:0000256" key="2">
    <source>
        <dbReference type="ARBA" id="ARBA00022980"/>
    </source>
</evidence>
<dbReference type="PANTHER" id="PTHR14413">
    <property type="entry name" value="RIBOSOMAL PROTEIN L17"/>
    <property type="match status" value="1"/>
</dbReference>
<dbReference type="GO" id="GO:0006412">
    <property type="term" value="P:translation"/>
    <property type="evidence" value="ECO:0007669"/>
    <property type="project" value="InterPro"/>
</dbReference>
<dbReference type="STRING" id="1037660.A0A066W018"/>
<evidence type="ECO:0000313" key="5">
    <source>
        <dbReference type="EMBL" id="KDN44389.1"/>
    </source>
</evidence>
<organism evidence="5 6">
    <name type="scientific">Tilletiaria anomala (strain ATCC 24038 / CBS 436.72 / UBC 951)</name>
    <dbReference type="NCBI Taxonomy" id="1037660"/>
    <lineage>
        <taxon>Eukaryota</taxon>
        <taxon>Fungi</taxon>
        <taxon>Dikarya</taxon>
        <taxon>Basidiomycota</taxon>
        <taxon>Ustilaginomycotina</taxon>
        <taxon>Exobasidiomycetes</taxon>
        <taxon>Georgefischeriales</taxon>
        <taxon>Tilletiariaceae</taxon>
        <taxon>Tilletiaria</taxon>
    </lineage>
</organism>
<dbReference type="PANTHER" id="PTHR14413:SF16">
    <property type="entry name" value="LARGE RIBOSOMAL SUBUNIT PROTEIN BL17M"/>
    <property type="match status" value="1"/>
</dbReference>
<dbReference type="AlphaFoldDB" id="A0A066W018"/>
<dbReference type="HOGENOM" id="CLU_074407_1_4_1"/>
<proteinExistence type="inferred from homology"/>
<dbReference type="Proteomes" id="UP000027361">
    <property type="component" value="Unassembled WGS sequence"/>
</dbReference>
<comment type="caution">
    <text evidence="5">The sequence shown here is derived from an EMBL/GenBank/DDBJ whole genome shotgun (WGS) entry which is preliminary data.</text>
</comment>
<dbReference type="SUPFAM" id="SSF64263">
    <property type="entry name" value="Prokaryotic ribosomal protein L17"/>
    <property type="match status" value="1"/>
</dbReference>
<dbReference type="GO" id="GO:0005762">
    <property type="term" value="C:mitochondrial large ribosomal subunit"/>
    <property type="evidence" value="ECO:0007669"/>
    <property type="project" value="TreeGrafter"/>
</dbReference>
<protein>
    <submittedName>
        <fullName evidence="5">Ribosomal protein L17</fullName>
    </submittedName>
</protein>
<evidence type="ECO:0000256" key="3">
    <source>
        <dbReference type="ARBA" id="ARBA00023274"/>
    </source>
</evidence>
<dbReference type="EMBL" id="JMSN01000052">
    <property type="protein sequence ID" value="KDN44389.1"/>
    <property type="molecule type" value="Genomic_DNA"/>
</dbReference>
<dbReference type="Gene3D" id="3.90.1030.10">
    <property type="entry name" value="Ribosomal protein L17"/>
    <property type="match status" value="1"/>
</dbReference>
<dbReference type="OMA" id="RMQMTAR"/>
<dbReference type="InParanoid" id="A0A066W018"/>
<keyword evidence="2 4" id="KW-0689">Ribosomal protein</keyword>
<evidence type="ECO:0000313" key="6">
    <source>
        <dbReference type="Proteomes" id="UP000027361"/>
    </source>
</evidence>
<sequence>MKNHAFRKLSRTSSHRRALLRNLVTSLFEHGRIVTTVAKAKEAAREAEKVITLGKNNTAPSLSQAGAFLFSQKESMRQLKDLAQRYAERPGGYTRIHLNGNRKGDHAPRAILELVDNPRDLRLEMTARAIARETLRKGFGKNAALVDYVSGKRFSAADFSEGHEKRFALLTAKNIKKVTQFGGEEARERLALKANAALLWLRAEEAAEGERRVDTARMQGWHENAPRGSTTPRAIVTRPYKGRKWLAGEEERGSTGVVSTPRLVRKGLPRKHSVIRIGKGEFAKRTRARSVLPPMHLLPQRTPTRSASSA</sequence>
<comment type="similarity">
    <text evidence="1 4">Belongs to the bacterial ribosomal protein bL17 family.</text>
</comment>
<dbReference type="GO" id="GO:0003735">
    <property type="term" value="F:structural constituent of ribosome"/>
    <property type="evidence" value="ECO:0007669"/>
    <property type="project" value="InterPro"/>
</dbReference>
<dbReference type="InterPro" id="IPR000456">
    <property type="entry name" value="Ribosomal_bL17"/>
</dbReference>
<dbReference type="RefSeq" id="XP_013242759.1">
    <property type="nucleotide sequence ID" value="XM_013387305.1"/>
</dbReference>
<keyword evidence="3 4" id="KW-0687">Ribonucleoprotein</keyword>
<dbReference type="InterPro" id="IPR036373">
    <property type="entry name" value="Ribosomal_bL17_sf"/>
</dbReference>
<dbReference type="OrthoDB" id="275000at2759"/>
<dbReference type="GeneID" id="25262931"/>
<keyword evidence="6" id="KW-1185">Reference proteome</keyword>
<dbReference type="NCBIfam" id="TIGR00059">
    <property type="entry name" value="L17"/>
    <property type="match status" value="1"/>
</dbReference>
<name>A0A066W018_TILAU</name>
<accession>A0A066W018</accession>
<dbReference type="InterPro" id="IPR047859">
    <property type="entry name" value="Ribosomal_bL17_CS"/>
</dbReference>
<evidence type="ECO:0000256" key="4">
    <source>
        <dbReference type="RuleBase" id="RU000660"/>
    </source>
</evidence>